<feature type="transmembrane region" description="Helical" evidence="1">
    <location>
        <begin position="60"/>
        <end position="79"/>
    </location>
</feature>
<comment type="caution">
    <text evidence="2">The sequence shown here is derived from an EMBL/GenBank/DDBJ whole genome shotgun (WGS) entry which is preliminary data.</text>
</comment>
<proteinExistence type="predicted"/>
<feature type="transmembrane region" description="Helical" evidence="1">
    <location>
        <begin position="85"/>
        <end position="109"/>
    </location>
</feature>
<dbReference type="AlphaFoldDB" id="A0AAE3E307"/>
<keyword evidence="1" id="KW-1133">Transmembrane helix</keyword>
<protein>
    <submittedName>
        <fullName evidence="2">SpoVA/SpoVAEb family sporulation membrane protein</fullName>
    </submittedName>
</protein>
<evidence type="ECO:0000313" key="2">
    <source>
        <dbReference type="EMBL" id="MCC2220940.1"/>
    </source>
</evidence>
<dbReference type="Proteomes" id="UP001198200">
    <property type="component" value="Unassembled WGS sequence"/>
</dbReference>
<dbReference type="EMBL" id="JAJEQN010000008">
    <property type="protein sequence ID" value="MCC2220940.1"/>
    <property type="molecule type" value="Genomic_DNA"/>
</dbReference>
<gene>
    <name evidence="2" type="ORF">LKD48_04660</name>
</gene>
<name>A0AAE3E307_9FIRM</name>
<feature type="transmembrane region" description="Helical" evidence="1">
    <location>
        <begin position="121"/>
        <end position="146"/>
    </location>
</feature>
<dbReference type="PANTHER" id="PTHR38450:SF1">
    <property type="entry name" value="STAGE V SPORULATION PROTEIN AC"/>
    <property type="match status" value="1"/>
</dbReference>
<keyword evidence="1" id="KW-0812">Transmembrane</keyword>
<evidence type="ECO:0000256" key="1">
    <source>
        <dbReference type="SAM" id="Phobius"/>
    </source>
</evidence>
<keyword evidence="1" id="KW-0472">Membrane</keyword>
<reference evidence="2 3" key="1">
    <citation type="submission" date="2021-10" db="EMBL/GenBank/DDBJ databases">
        <title>Anaerobic single-cell dispensing facilitates the cultivation of human gut bacteria.</title>
        <authorList>
            <person name="Afrizal A."/>
        </authorList>
    </citation>
    <scope>NUCLEOTIDE SEQUENCE [LARGE SCALE GENOMIC DNA]</scope>
    <source>
        <strain evidence="2 3">CLA-AA-H224</strain>
    </source>
</reference>
<dbReference type="Pfam" id="PF03862">
    <property type="entry name" value="SpoVAC_SpoVAEB"/>
    <property type="match status" value="1"/>
</dbReference>
<feature type="transmembrane region" description="Helical" evidence="1">
    <location>
        <begin position="30"/>
        <end position="48"/>
    </location>
</feature>
<accession>A0AAE3E307</accession>
<organism evidence="2 3">
    <name type="scientific">Anthropogastromicrobium aceti</name>
    <dbReference type="NCBI Taxonomy" id="2981768"/>
    <lineage>
        <taxon>Bacteria</taxon>
        <taxon>Bacillati</taxon>
        <taxon>Bacillota</taxon>
        <taxon>Clostridia</taxon>
        <taxon>Lachnospirales</taxon>
        <taxon>Lachnospiraceae</taxon>
        <taxon>Anthropogastromicrobium</taxon>
    </lineage>
</organism>
<evidence type="ECO:0000313" key="3">
    <source>
        <dbReference type="Proteomes" id="UP001198200"/>
    </source>
</evidence>
<dbReference type="InterPro" id="IPR005562">
    <property type="entry name" value="SpoVA"/>
</dbReference>
<dbReference type="PANTHER" id="PTHR38450">
    <property type="entry name" value="STAGE V SPORULATION PROTEIN AC-RELATED"/>
    <property type="match status" value="1"/>
</dbReference>
<dbReference type="RefSeq" id="WP_308731360.1">
    <property type="nucleotide sequence ID" value="NZ_JAJEQN010000008.1"/>
</dbReference>
<keyword evidence="3" id="KW-1185">Reference proteome</keyword>
<sequence length="149" mass="16169">MVSEEQKKEYQDYVKEITPTHNTPRNIFRAFWTGGTVCVIGQILSVFFEKMGMGKEVAGTWTSIALVLAAIILTGLHLFGKLTKYAGAGLLVPITGFANGVASPAVEAAPEGEIFGKGVQIFTIAGPVILYGVFASWLFGLIYWLMHLI</sequence>